<feature type="transmembrane region" description="Helical" evidence="1">
    <location>
        <begin position="44"/>
        <end position="63"/>
    </location>
</feature>
<comment type="caution">
    <text evidence="2">The sequence shown here is derived from an EMBL/GenBank/DDBJ whole genome shotgun (WGS) entry which is preliminary data.</text>
</comment>
<evidence type="ECO:0000313" key="3">
    <source>
        <dbReference type="Proteomes" id="UP000010729"/>
    </source>
</evidence>
<dbReference type="EMBL" id="ANPE02000169">
    <property type="protein sequence ID" value="EMY33557.1"/>
    <property type="molecule type" value="Genomic_DNA"/>
</dbReference>
<reference evidence="2 3" key="1">
    <citation type="journal article" date="2013" name="Genome Announc.">
        <title>Draft Genome Sequence of Arthrobacter crystallopoietes Strain BAB-32, Revealing Genes for Bioremediation.</title>
        <authorList>
            <person name="Joshi M.N."/>
            <person name="Pandit A.S."/>
            <person name="Sharma A."/>
            <person name="Pandya R.V."/>
            <person name="Desai S.M."/>
            <person name="Saxena A.K."/>
            <person name="Bagatharia S.B."/>
        </authorList>
    </citation>
    <scope>NUCLEOTIDE SEQUENCE [LARGE SCALE GENOMIC DNA]</scope>
    <source>
        <strain evidence="2 3">BAB-32</strain>
    </source>
</reference>
<dbReference type="Proteomes" id="UP000010729">
    <property type="component" value="Unassembled WGS sequence"/>
</dbReference>
<keyword evidence="1" id="KW-0472">Membrane</keyword>
<proteinExistence type="predicted"/>
<organism evidence="2 3">
    <name type="scientific">Arthrobacter crystallopoietes BAB-32</name>
    <dbReference type="NCBI Taxonomy" id="1246476"/>
    <lineage>
        <taxon>Bacteria</taxon>
        <taxon>Bacillati</taxon>
        <taxon>Actinomycetota</taxon>
        <taxon>Actinomycetes</taxon>
        <taxon>Micrococcales</taxon>
        <taxon>Micrococcaceae</taxon>
        <taxon>Crystallibacter</taxon>
    </lineage>
</organism>
<feature type="transmembrane region" description="Helical" evidence="1">
    <location>
        <begin position="75"/>
        <end position="95"/>
    </location>
</feature>
<sequence length="103" mass="11430">MNQALEVKKPGYLKWRFGNLSRLAGDASIIGAIMYLDMFRDDPYGLLATFAYAFAALTIGSGFSYTYETKHGKDLPFGLTVVVAAFSWITASLLFRTLMPALY</sequence>
<protein>
    <submittedName>
        <fullName evidence="2">Uncharacterized protein</fullName>
    </submittedName>
</protein>
<accession>N1V0E6</accession>
<name>N1V0E6_9MICC</name>
<dbReference type="AlphaFoldDB" id="N1V0E6"/>
<dbReference type="RefSeq" id="WP_005270128.1">
    <property type="nucleotide sequence ID" value="NZ_ANPE02000169.1"/>
</dbReference>
<keyword evidence="1" id="KW-1133">Transmembrane helix</keyword>
<evidence type="ECO:0000313" key="2">
    <source>
        <dbReference type="EMBL" id="EMY33557.1"/>
    </source>
</evidence>
<gene>
    <name evidence="2" type="ORF">D477_014186</name>
</gene>
<keyword evidence="3" id="KW-1185">Reference proteome</keyword>
<evidence type="ECO:0000256" key="1">
    <source>
        <dbReference type="SAM" id="Phobius"/>
    </source>
</evidence>
<keyword evidence="1" id="KW-0812">Transmembrane</keyword>